<dbReference type="Gene3D" id="3.40.850.10">
    <property type="entry name" value="Kinesin motor domain"/>
    <property type="match status" value="1"/>
</dbReference>
<reference evidence="2 3" key="1">
    <citation type="submission" date="2024-02" db="EMBL/GenBank/DDBJ databases">
        <authorList>
            <person name="Chen Y."/>
            <person name="Shah S."/>
            <person name="Dougan E. K."/>
            <person name="Thang M."/>
            <person name="Chan C."/>
        </authorList>
    </citation>
    <scope>NUCLEOTIDE SEQUENCE [LARGE SCALE GENOMIC DNA]</scope>
</reference>
<evidence type="ECO:0000313" key="2">
    <source>
        <dbReference type="EMBL" id="CAK9024625.1"/>
    </source>
</evidence>
<keyword evidence="3" id="KW-1185">Reference proteome</keyword>
<accession>A0ABP0KCW0</accession>
<name>A0ABP0KCW0_9DINO</name>
<protein>
    <submittedName>
        <fullName evidence="2">Uncharacterized protein</fullName>
    </submittedName>
</protein>
<dbReference type="Gene3D" id="3.40.50.300">
    <property type="entry name" value="P-loop containing nucleotide triphosphate hydrolases"/>
    <property type="match status" value="1"/>
</dbReference>
<gene>
    <name evidence="2" type="ORF">CCMP2556_LOCUS15701</name>
</gene>
<dbReference type="InterPro" id="IPR036961">
    <property type="entry name" value="Kinesin_motor_dom_sf"/>
</dbReference>
<evidence type="ECO:0000256" key="1">
    <source>
        <dbReference type="SAM" id="MobiDB-lite"/>
    </source>
</evidence>
<organism evidence="2 3">
    <name type="scientific">Durusdinium trenchii</name>
    <dbReference type="NCBI Taxonomy" id="1381693"/>
    <lineage>
        <taxon>Eukaryota</taxon>
        <taxon>Sar</taxon>
        <taxon>Alveolata</taxon>
        <taxon>Dinophyceae</taxon>
        <taxon>Suessiales</taxon>
        <taxon>Symbiodiniaceae</taxon>
        <taxon>Durusdinium</taxon>
    </lineage>
</organism>
<proteinExistence type="predicted"/>
<sequence>MLYSSTISYVPDIGIYPVTVSCAGAARFIVLKRSCLPVARSIARFAQAAWYGAKDEKWKQLKEQLLCHFRPSNGFLDCLEASSHPRCMFARGLVEWALSVHAAHVAFDGGFEDFVEISYEDLLQHPDQVLDALEASIFGSAAEGAAARAWARDVLRSDVQEPVKEAEQEVLDLLHGSGLEGLIEVLSGRSPAVTGTGTPWPKQVATLNSSDLALPETISTCRFAQRVANVQTFARVNEQQDPQLVIASLRQENAQLKAAIGGQGGEALSEEELRKHCQSFLEDESSTSSPSIFSVASLMEAFAAFRMLRELCWEMLRRRLVSRATWQRQPEKAKRRQERQTRMDSPSSKRRWRIARQNAAPCARRWQRSQSGRRGATCGSALRRPPSPSNRTCPAACKRLS</sequence>
<feature type="region of interest" description="Disordered" evidence="1">
    <location>
        <begin position="325"/>
        <end position="401"/>
    </location>
</feature>
<dbReference type="Proteomes" id="UP001642484">
    <property type="component" value="Unassembled WGS sequence"/>
</dbReference>
<dbReference type="InterPro" id="IPR027417">
    <property type="entry name" value="P-loop_NTPase"/>
</dbReference>
<comment type="caution">
    <text evidence="2">The sequence shown here is derived from an EMBL/GenBank/DDBJ whole genome shotgun (WGS) entry which is preliminary data.</text>
</comment>
<dbReference type="EMBL" id="CAXAMN010008291">
    <property type="protein sequence ID" value="CAK9024625.1"/>
    <property type="molecule type" value="Genomic_DNA"/>
</dbReference>
<evidence type="ECO:0000313" key="3">
    <source>
        <dbReference type="Proteomes" id="UP001642484"/>
    </source>
</evidence>